<accession>A0A182NCN0</accession>
<evidence type="ECO:0000313" key="2">
    <source>
        <dbReference type="EnsemblMetazoa" id="ADIR005394-PA"/>
    </source>
</evidence>
<reference evidence="2" key="2">
    <citation type="submission" date="2020-05" db="UniProtKB">
        <authorList>
            <consortium name="EnsemblMetazoa"/>
        </authorList>
    </citation>
    <scope>IDENTIFICATION</scope>
    <source>
        <strain evidence="2">WRAIR2</strain>
    </source>
</reference>
<keyword evidence="3" id="KW-1185">Reference proteome</keyword>
<dbReference type="Proteomes" id="UP000075884">
    <property type="component" value="Unassembled WGS sequence"/>
</dbReference>
<organism evidence="2 3">
    <name type="scientific">Anopheles dirus</name>
    <dbReference type="NCBI Taxonomy" id="7168"/>
    <lineage>
        <taxon>Eukaryota</taxon>
        <taxon>Metazoa</taxon>
        <taxon>Ecdysozoa</taxon>
        <taxon>Arthropoda</taxon>
        <taxon>Hexapoda</taxon>
        <taxon>Insecta</taxon>
        <taxon>Pterygota</taxon>
        <taxon>Neoptera</taxon>
        <taxon>Endopterygota</taxon>
        <taxon>Diptera</taxon>
        <taxon>Nematocera</taxon>
        <taxon>Culicoidea</taxon>
        <taxon>Culicidae</taxon>
        <taxon>Anophelinae</taxon>
        <taxon>Anopheles</taxon>
    </lineage>
</organism>
<dbReference type="SUPFAM" id="SSF58113">
    <property type="entry name" value="Apolipoprotein A-I"/>
    <property type="match status" value="1"/>
</dbReference>
<feature type="region of interest" description="Disordered" evidence="1">
    <location>
        <begin position="49"/>
        <end position="79"/>
    </location>
</feature>
<dbReference type="EnsemblMetazoa" id="ADIR005394-RA">
    <property type="protein sequence ID" value="ADIR005394-PA"/>
    <property type="gene ID" value="ADIR005394"/>
</dbReference>
<evidence type="ECO:0000256" key="1">
    <source>
        <dbReference type="SAM" id="MobiDB-lite"/>
    </source>
</evidence>
<dbReference type="AlphaFoldDB" id="A0A182NCN0"/>
<dbReference type="VEuPathDB" id="VectorBase:ADIR005394"/>
<reference evidence="3" key="1">
    <citation type="submission" date="2013-03" db="EMBL/GenBank/DDBJ databases">
        <title>The Genome Sequence of Anopheles dirus WRAIR2.</title>
        <authorList>
            <consortium name="The Broad Institute Genomics Platform"/>
            <person name="Neafsey D.E."/>
            <person name="Walton C."/>
            <person name="Walker B."/>
            <person name="Young S.K."/>
            <person name="Zeng Q."/>
            <person name="Gargeya S."/>
            <person name="Fitzgerald M."/>
            <person name="Haas B."/>
            <person name="Abouelleil A."/>
            <person name="Allen A.W."/>
            <person name="Alvarado L."/>
            <person name="Arachchi H.M."/>
            <person name="Berlin A.M."/>
            <person name="Chapman S.B."/>
            <person name="Gainer-Dewar J."/>
            <person name="Goldberg J."/>
            <person name="Griggs A."/>
            <person name="Gujja S."/>
            <person name="Hansen M."/>
            <person name="Howarth C."/>
            <person name="Imamovic A."/>
            <person name="Ireland A."/>
            <person name="Larimer J."/>
            <person name="McCowan C."/>
            <person name="Murphy C."/>
            <person name="Pearson M."/>
            <person name="Poon T.W."/>
            <person name="Priest M."/>
            <person name="Roberts A."/>
            <person name="Saif S."/>
            <person name="Shea T."/>
            <person name="Sisk P."/>
            <person name="Sykes S."/>
            <person name="Wortman J."/>
            <person name="Nusbaum C."/>
            <person name="Birren B."/>
        </authorList>
    </citation>
    <scope>NUCLEOTIDE SEQUENCE [LARGE SCALE GENOMIC DNA]</scope>
    <source>
        <strain evidence="3">WRAIR2</strain>
    </source>
</reference>
<evidence type="ECO:0000313" key="3">
    <source>
        <dbReference type="Proteomes" id="UP000075884"/>
    </source>
</evidence>
<dbReference type="STRING" id="7168.A0A182NCN0"/>
<name>A0A182NCN0_9DIPT</name>
<proteinExistence type="predicted"/>
<sequence>MYSLLESRAMQRGTGWLVAVVVVLAAIVSPPVTGAKHVDIFQQFQDGSYKEHQRAERDEPEQEDDQDTLRTEQPTSCVEDVLPTDPLELHEKLENETAVPEAPVQDVPPPNLSELFTKLTQGIFHTSLFQIGQKVRDLLGTVRQRLQAYTNATVVRFEHQRHRAMSAVQRKVDEVNGRIRAYFQNEFVEYRDVCLPDANRCMQLLHTQIDQYEHRLRANVDECHDKLAQHLAKQRREVDEAQQLMNGPYRRMDSCLNRDAGFGRSFLACSGSAVSNLAKLTTESVDAFANRMRDLSDAFARRVDKFEKCVVKRRQLLRQNEREVSTRVKGCFAKQQSDPENFF</sequence>
<protein>
    <submittedName>
        <fullName evidence="2">Uncharacterized protein</fullName>
    </submittedName>
</protein>